<gene>
    <name evidence="2" type="ORF">IW15_16655</name>
</gene>
<dbReference type="AlphaFoldDB" id="A0A086A3V8"/>
<keyword evidence="3" id="KW-1185">Reference proteome</keyword>
<dbReference type="STRING" id="445961.IW15_16655"/>
<dbReference type="Proteomes" id="UP000028705">
    <property type="component" value="Unassembled WGS sequence"/>
</dbReference>
<accession>A0A086A3V8</accession>
<proteinExistence type="predicted"/>
<dbReference type="Pfam" id="PF18294">
    <property type="entry name" value="Pept_S41_N"/>
    <property type="match status" value="1"/>
</dbReference>
<name>A0A086A3V8_9FLAO</name>
<dbReference type="InterPro" id="IPR001478">
    <property type="entry name" value="PDZ"/>
</dbReference>
<dbReference type="Gene3D" id="2.30.42.10">
    <property type="match status" value="1"/>
</dbReference>
<dbReference type="PANTHER" id="PTHR32060">
    <property type="entry name" value="TAIL-SPECIFIC PROTEASE"/>
    <property type="match status" value="1"/>
</dbReference>
<dbReference type="GO" id="GO:0006508">
    <property type="term" value="P:proteolysis"/>
    <property type="evidence" value="ECO:0007669"/>
    <property type="project" value="InterPro"/>
</dbReference>
<dbReference type="eggNOG" id="COG0793">
    <property type="taxonomic scope" value="Bacteria"/>
</dbReference>
<dbReference type="PROSITE" id="PS50106">
    <property type="entry name" value="PDZ"/>
    <property type="match status" value="1"/>
</dbReference>
<protein>
    <submittedName>
        <fullName evidence="2">Peptidase S41</fullName>
    </submittedName>
</protein>
<dbReference type="EMBL" id="JPRH01000007">
    <property type="protein sequence ID" value="KFF11372.1"/>
    <property type="molecule type" value="Genomic_DNA"/>
</dbReference>
<dbReference type="InterPro" id="IPR036034">
    <property type="entry name" value="PDZ_sf"/>
</dbReference>
<dbReference type="RefSeq" id="WP_051882111.1">
    <property type="nucleotide sequence ID" value="NZ_JPRH01000007.1"/>
</dbReference>
<dbReference type="InterPro" id="IPR029045">
    <property type="entry name" value="ClpP/crotonase-like_dom_sf"/>
</dbReference>
<dbReference type="CDD" id="cd07561">
    <property type="entry name" value="Peptidase_S41_CPP_like"/>
    <property type="match status" value="1"/>
</dbReference>
<dbReference type="Gene3D" id="3.30.750.170">
    <property type="match status" value="1"/>
</dbReference>
<dbReference type="SUPFAM" id="SSF50156">
    <property type="entry name" value="PDZ domain-like"/>
    <property type="match status" value="1"/>
</dbReference>
<reference evidence="2 3" key="1">
    <citation type="submission" date="2014-07" db="EMBL/GenBank/DDBJ databases">
        <title>Genome of Chryseobacterium soli DSM 19298.</title>
        <authorList>
            <person name="Stropko S.J."/>
            <person name="Pipes S.E."/>
            <person name="Newman J."/>
        </authorList>
    </citation>
    <scope>NUCLEOTIDE SEQUENCE [LARGE SCALE GENOMIC DNA]</scope>
    <source>
        <strain evidence="2 3">DSM 19298</strain>
    </source>
</reference>
<evidence type="ECO:0000313" key="2">
    <source>
        <dbReference type="EMBL" id="KFF11372.1"/>
    </source>
</evidence>
<organism evidence="2 3">
    <name type="scientific">Chryseobacterium soli</name>
    <dbReference type="NCBI Taxonomy" id="445961"/>
    <lineage>
        <taxon>Bacteria</taxon>
        <taxon>Pseudomonadati</taxon>
        <taxon>Bacteroidota</taxon>
        <taxon>Flavobacteriia</taxon>
        <taxon>Flavobacteriales</taxon>
        <taxon>Weeksellaceae</taxon>
        <taxon>Chryseobacterium group</taxon>
        <taxon>Chryseobacterium</taxon>
    </lineage>
</organism>
<dbReference type="GO" id="GO:0007165">
    <property type="term" value="P:signal transduction"/>
    <property type="evidence" value="ECO:0007669"/>
    <property type="project" value="TreeGrafter"/>
</dbReference>
<feature type="domain" description="PDZ" evidence="1">
    <location>
        <begin position="96"/>
        <end position="177"/>
    </location>
</feature>
<comment type="caution">
    <text evidence="2">The sequence shown here is derived from an EMBL/GenBank/DDBJ whole genome shotgun (WGS) entry which is preliminary data.</text>
</comment>
<dbReference type="Gene3D" id="3.90.226.10">
    <property type="entry name" value="2-enoyl-CoA Hydratase, Chain A, domain 1"/>
    <property type="match status" value="1"/>
</dbReference>
<dbReference type="GO" id="GO:0008236">
    <property type="term" value="F:serine-type peptidase activity"/>
    <property type="evidence" value="ECO:0007669"/>
    <property type="project" value="InterPro"/>
</dbReference>
<dbReference type="GO" id="GO:0030288">
    <property type="term" value="C:outer membrane-bounded periplasmic space"/>
    <property type="evidence" value="ECO:0007669"/>
    <property type="project" value="TreeGrafter"/>
</dbReference>
<dbReference type="Pfam" id="PF03572">
    <property type="entry name" value="Peptidase_S41"/>
    <property type="match status" value="1"/>
</dbReference>
<evidence type="ECO:0000259" key="1">
    <source>
        <dbReference type="PROSITE" id="PS50106"/>
    </source>
</evidence>
<dbReference type="SUPFAM" id="SSF52096">
    <property type="entry name" value="ClpP/crotonase"/>
    <property type="match status" value="1"/>
</dbReference>
<dbReference type="InterPro" id="IPR041613">
    <property type="entry name" value="Pept_S41_N"/>
</dbReference>
<evidence type="ECO:0000313" key="3">
    <source>
        <dbReference type="Proteomes" id="UP000028705"/>
    </source>
</evidence>
<sequence>MPTQSIIRFFKAAVLVLAVVSVFIISCKDTDEDIPNFPEGSTESVNVWVQDSMRRYYYWAEQMPAKPDYHLPVKDFFKSLLSSQDRFSFIVNTDDSSTYPRSVRNMYGFDYTTLQMPGGKVVTVVKLVLKNSPAQNAGLERGKIITKINGTLLTASNAEQLTTSIPEKTILTLTVGDWKDGTVTNETNMTIYYGFSLDQPVMSKIFEESGRKTGYLYVYDFPDGMTPILNQKFAEFKAAGIQDLILDLRYNYGGSVASAAALCALIPSGITSGSHFITYKGNKNGGEVKRTFSQQIAYDPGALSFPALRANALGINKVYILTSSSTASASEIVINNLKPYMQVMQVGDITLGKDMAGFTVEDKRKPRKISWQIHPVIYKVFNADGEGGYSNGITPQKPVSEYASLPLLPLGNPDEVLLSSVLSTIYSKQESKEISGEKMKIIFQSDAPLISIGN</sequence>
<dbReference type="InterPro" id="IPR005151">
    <property type="entry name" value="Tail-specific_protease"/>
</dbReference>
<dbReference type="PANTHER" id="PTHR32060:SF30">
    <property type="entry name" value="CARBOXY-TERMINAL PROCESSING PROTEASE CTPA"/>
    <property type="match status" value="1"/>
</dbReference>
<dbReference type="GO" id="GO:0004175">
    <property type="term" value="F:endopeptidase activity"/>
    <property type="evidence" value="ECO:0007669"/>
    <property type="project" value="TreeGrafter"/>
</dbReference>
<dbReference type="OrthoDB" id="7168509at2"/>